<dbReference type="AlphaFoldDB" id="A0A382UL44"/>
<proteinExistence type="predicted"/>
<accession>A0A382UL44</accession>
<dbReference type="EMBL" id="UINC01145075">
    <property type="protein sequence ID" value="SVD34984.1"/>
    <property type="molecule type" value="Genomic_DNA"/>
</dbReference>
<reference evidence="1" key="1">
    <citation type="submission" date="2018-05" db="EMBL/GenBank/DDBJ databases">
        <authorList>
            <person name="Lanie J.A."/>
            <person name="Ng W.-L."/>
            <person name="Kazmierczak K.M."/>
            <person name="Andrzejewski T.M."/>
            <person name="Davidsen T.M."/>
            <person name="Wayne K.J."/>
            <person name="Tettelin H."/>
            <person name="Glass J.I."/>
            <person name="Rusch D."/>
            <person name="Podicherti R."/>
            <person name="Tsui H.-C.T."/>
            <person name="Winkler M.E."/>
        </authorList>
    </citation>
    <scope>NUCLEOTIDE SEQUENCE</scope>
</reference>
<protein>
    <submittedName>
        <fullName evidence="1">Uncharacterized protein</fullName>
    </submittedName>
</protein>
<organism evidence="1">
    <name type="scientific">marine metagenome</name>
    <dbReference type="NCBI Taxonomy" id="408172"/>
    <lineage>
        <taxon>unclassified sequences</taxon>
        <taxon>metagenomes</taxon>
        <taxon>ecological metagenomes</taxon>
    </lineage>
</organism>
<feature type="non-terminal residue" evidence="1">
    <location>
        <position position="49"/>
    </location>
</feature>
<gene>
    <name evidence="1" type="ORF">METZ01_LOCUS387838</name>
</gene>
<sequence length="49" mass="5943">MKDNILPRNGFYYNNELWYSNAYQKLRPAARELLHCLICELRWSRIVIG</sequence>
<name>A0A382UL44_9ZZZZ</name>
<evidence type="ECO:0000313" key="1">
    <source>
        <dbReference type="EMBL" id="SVD34984.1"/>
    </source>
</evidence>